<evidence type="ECO:0000313" key="4">
    <source>
        <dbReference type="Proteomes" id="UP000239814"/>
    </source>
</evidence>
<dbReference type="GO" id="GO:0004803">
    <property type="term" value="F:transposase activity"/>
    <property type="evidence" value="ECO:0007669"/>
    <property type="project" value="TreeGrafter"/>
</dbReference>
<evidence type="ECO:0000313" key="3">
    <source>
        <dbReference type="EMBL" id="AVL99268.1"/>
    </source>
</evidence>
<proteinExistence type="predicted"/>
<dbReference type="PANTHER" id="PTHR10948">
    <property type="entry name" value="TRANSPOSASE"/>
    <property type="match status" value="1"/>
</dbReference>
<evidence type="ECO:0000256" key="1">
    <source>
        <dbReference type="SAM" id="MobiDB-lite"/>
    </source>
</evidence>
<dbReference type="GO" id="GO:0032196">
    <property type="term" value="P:transposition"/>
    <property type="evidence" value="ECO:0007669"/>
    <property type="project" value="TreeGrafter"/>
</dbReference>
<dbReference type="PANTHER" id="PTHR10948:SF23">
    <property type="entry name" value="TRANSPOSASE INSI FOR INSERTION SEQUENCE ELEMENT IS30A-RELATED"/>
    <property type="match status" value="1"/>
</dbReference>
<protein>
    <recommendedName>
        <fullName evidence="2">Transposase IS30-like HTH domain-containing protein</fullName>
    </recommendedName>
</protein>
<sequence length="129" mass="14135">MGRRALTEEDRAEIAVGVKAGWTLTKIADGIGRCKSIVSREVRRNATATGRYRPVHAGRAAAARRSRPQLHAVAADPRVPAQGHRDHQPPALPRGDRPRAQRTPPRVPGLLHAREKFEILLRSHVASTA</sequence>
<name>A0A2S0KC65_9ACTN</name>
<keyword evidence="4" id="KW-1185">Reference proteome</keyword>
<feature type="region of interest" description="Disordered" evidence="1">
    <location>
        <begin position="46"/>
        <end position="111"/>
    </location>
</feature>
<dbReference type="AlphaFoldDB" id="A0A2S0KC65"/>
<dbReference type="GO" id="GO:0005829">
    <property type="term" value="C:cytosol"/>
    <property type="evidence" value="ECO:0007669"/>
    <property type="project" value="TreeGrafter"/>
</dbReference>
<dbReference type="OrthoDB" id="9803231at2"/>
<accession>A0A2S0KC65</accession>
<dbReference type="Pfam" id="PF13936">
    <property type="entry name" value="HTH_38"/>
    <property type="match status" value="1"/>
</dbReference>
<feature type="compositionally biased region" description="Basic and acidic residues" evidence="1">
    <location>
        <begin position="83"/>
        <end position="99"/>
    </location>
</feature>
<dbReference type="InterPro" id="IPR025246">
    <property type="entry name" value="IS30-like_HTH"/>
</dbReference>
<gene>
    <name evidence="3" type="ORF">C6V83_02095</name>
</gene>
<dbReference type="Proteomes" id="UP000239814">
    <property type="component" value="Chromosome"/>
</dbReference>
<dbReference type="KEGG" id="git:C6V83_02095"/>
<dbReference type="EMBL" id="CP027433">
    <property type="protein sequence ID" value="AVL99268.1"/>
    <property type="molecule type" value="Genomic_DNA"/>
</dbReference>
<dbReference type="InterPro" id="IPR051917">
    <property type="entry name" value="Transposase-Integrase"/>
</dbReference>
<organism evidence="3 4">
    <name type="scientific">Gordonia iterans</name>
    <dbReference type="NCBI Taxonomy" id="1004901"/>
    <lineage>
        <taxon>Bacteria</taxon>
        <taxon>Bacillati</taxon>
        <taxon>Actinomycetota</taxon>
        <taxon>Actinomycetes</taxon>
        <taxon>Mycobacteriales</taxon>
        <taxon>Gordoniaceae</taxon>
        <taxon>Gordonia</taxon>
    </lineage>
</organism>
<feature type="domain" description="Transposase IS30-like HTH" evidence="2">
    <location>
        <begin position="3"/>
        <end position="45"/>
    </location>
</feature>
<evidence type="ECO:0000259" key="2">
    <source>
        <dbReference type="Pfam" id="PF13936"/>
    </source>
</evidence>
<reference evidence="3 4" key="1">
    <citation type="submission" date="2018-03" db="EMBL/GenBank/DDBJ databases">
        <title>Characteristics and genome of n-alkane degrading marine bacteria Gordonia iterans isolated from crude oil contaminated in Tae-an, South Korea.</title>
        <authorList>
            <person name="Lee S.-S."/>
            <person name="Kim H."/>
        </authorList>
    </citation>
    <scope>NUCLEOTIDE SEQUENCE [LARGE SCALE GENOMIC DNA]</scope>
    <source>
        <strain evidence="3 4">Co17</strain>
    </source>
</reference>